<sequence>MHSDQANKLVYIHFNKNISSLYSKTQRKSISMLNKYLQSEAQRQLLTSKFSDEYGGKICGVDLRKWLRKEEVKEHLNEDIIDKFRKTTAKNEQISDQSKKGKATKLFEDDLEDDDFLSDIDEGEEVFSEDEFDMPLRRCYAIGATLDRKDTSPPILMDEIGDDGTLDTSLPRLILNESYNMPRDRSLAQLYKHYGTSKEACMNEK</sequence>
<dbReference type="AlphaFoldDB" id="A0ABD1Y789"/>
<evidence type="ECO:0000313" key="1">
    <source>
        <dbReference type="EMBL" id="KAL2622445.1"/>
    </source>
</evidence>
<accession>A0ABD1Y789</accession>
<comment type="caution">
    <text evidence="1">The sequence shown here is derived from an EMBL/GenBank/DDBJ whole genome shotgun (WGS) entry which is preliminary data.</text>
</comment>
<dbReference type="Proteomes" id="UP001605036">
    <property type="component" value="Unassembled WGS sequence"/>
</dbReference>
<name>A0ABD1Y789_9MARC</name>
<proteinExistence type="predicted"/>
<gene>
    <name evidence="1" type="ORF">R1flu_002650</name>
</gene>
<protein>
    <submittedName>
        <fullName evidence="1">Uncharacterized protein</fullName>
    </submittedName>
</protein>
<evidence type="ECO:0000313" key="2">
    <source>
        <dbReference type="Proteomes" id="UP001605036"/>
    </source>
</evidence>
<organism evidence="1 2">
    <name type="scientific">Riccia fluitans</name>
    <dbReference type="NCBI Taxonomy" id="41844"/>
    <lineage>
        <taxon>Eukaryota</taxon>
        <taxon>Viridiplantae</taxon>
        <taxon>Streptophyta</taxon>
        <taxon>Embryophyta</taxon>
        <taxon>Marchantiophyta</taxon>
        <taxon>Marchantiopsida</taxon>
        <taxon>Marchantiidae</taxon>
        <taxon>Marchantiales</taxon>
        <taxon>Ricciaceae</taxon>
        <taxon>Riccia</taxon>
    </lineage>
</organism>
<keyword evidence="2" id="KW-1185">Reference proteome</keyword>
<dbReference type="EMBL" id="JBHFFA010000006">
    <property type="protein sequence ID" value="KAL2622445.1"/>
    <property type="molecule type" value="Genomic_DNA"/>
</dbReference>
<reference evidence="1 2" key="1">
    <citation type="submission" date="2024-09" db="EMBL/GenBank/DDBJ databases">
        <title>Chromosome-scale assembly of Riccia fluitans.</title>
        <authorList>
            <person name="Paukszto L."/>
            <person name="Sawicki J."/>
            <person name="Karawczyk K."/>
            <person name="Piernik-Szablinska J."/>
            <person name="Szczecinska M."/>
            <person name="Mazdziarz M."/>
        </authorList>
    </citation>
    <scope>NUCLEOTIDE SEQUENCE [LARGE SCALE GENOMIC DNA]</scope>
    <source>
        <strain evidence="1">Rf_01</strain>
        <tissue evidence="1">Aerial parts of the thallus</tissue>
    </source>
</reference>